<reference evidence="3" key="1">
    <citation type="submission" date="2020-04" db="EMBL/GenBank/DDBJ databases">
        <authorList>
            <person name="Zhang T."/>
        </authorList>
    </citation>
    <scope>NUCLEOTIDE SEQUENCE</scope>
    <source>
        <strain evidence="3">HKST-UBA02</strain>
    </source>
</reference>
<dbReference type="Proteomes" id="UP000739538">
    <property type="component" value="Unassembled WGS sequence"/>
</dbReference>
<sequence length="1333" mass="138363">MPKRLESLGNLVAVSMAVASAAVVTAGTAYGQTTWDGGGDGASWSDGANWSPDGVPDSMTDVLLDGGVSIVIDVESSTRDLTLTNAALDGPGNLTVAGHMDWFQGTVEGGGVLTVTGSITFLEGPDKIIGRQIELICDAVWQDSHIFFDIPAGGAVHHQAGYQFTIEEAAEPNRPGYGARSQASHRSAPLVGEDPTADDTDVYLFDFDGTLVSNTTVVQEVSTRIGGDFVQAAGTITFGSGSLLDVGAIYMMGNGTGAILDEGTHLVEGQLQQISGETTDGVTLTGDQTIYILDPEGVADTPFSVQGSIQLGDGAQIDAPMDIDAATTFSGATASIDRINVQQSSIALLEFLGIQLAIGELVWENGQIRLGDGATINADTVRIDQVNTNLQMTGDGDPAETESLVVSQLFVVQQTGSVPPRTDVFVGFPNGTRFETESSTEFVFLGGGTFGGEVRLGTGSTLKLRQGEYDIASSSTFSGAGQLFVEMNASVSIESPTVEDELEARLLGTLLPLGINDLDNLRLRVDGGRIVGSSSDALRCKVEFAPESSVRRASIEGLELGLQSGSKWTNGHIDLKNGATVRVPAGSDFIVSHTATNLQVTEDANTGTEERWVVEGTNTIDQSASVPASYNVPTTVSPGGRFVVEPGQNVTVPNAMTVLGKLMLRGDAGIKFLFVDSEIAPGGCVAGTGTVTQSSNGKLLLNGIVSPGENPGDIGDIEFTGPTLFGPSSVSEVDFQKVNENPLQNDLIRFPGATSLTGTLRARVDATGPINETVTIAEGSSVSGEWAMVEVEGESQVALIYTQNSVDATVTRSASTNLIIGVVVLDVDGRGADSPVNPTLDGISVELVDPNGVVLEQTVTADGGFRFERMLEPGRYAVRVVLSPEEYVPSIPESGEVSVLINETVVNGLASFGIRRPTERFTVSTLDPDGPGSLRAAIEAANLSESPWVEIEFVGIGGAIPFGSSLPILEKPTRLIASGGGAALIGGSPLVGESLFAGEAPTITLDGTNCTDCDGLVFAGGESSVRGFAIENFSGYGIVLEQSDLQFVSSCRIASNGAGGVLIRSGDDNRVGGEAEADRNEITGNGGAGIAVLGGTGHDLRGNSIFANAGLAVDIGADGPTPNDSRDADVGPNDLQNAPVLTDADPFGLTVSGSLESRPFSEYVIEVYGSEVCPGNGFGDAQLLLGSATVVTDDHGLADFIVDTVPYVGELSAIATSLDGSTSEVSPCLMSVVTDVTDVHLPISFAHYLHPNPSPGPTSLSLRIPHTDSVEASLHDVSGRRIAILFEGTLPSGHHEISWDGRGEGGRPVTNGVYFYKVRVGDAEGRGRIVIIE</sequence>
<feature type="domain" description="Right handed beta helix" evidence="2">
    <location>
        <begin position="1015"/>
        <end position="1110"/>
    </location>
</feature>
<protein>
    <submittedName>
        <fullName evidence="3">Right-handed parallel beta-helix repeat-containing protein</fullName>
    </submittedName>
</protein>
<feature type="signal peptide" evidence="1">
    <location>
        <begin position="1"/>
        <end position="21"/>
    </location>
</feature>
<comment type="caution">
    <text evidence="3">The sequence shown here is derived from an EMBL/GenBank/DDBJ whole genome shotgun (WGS) entry which is preliminary data.</text>
</comment>
<dbReference type="EMBL" id="JAGQHS010000187">
    <property type="protein sequence ID" value="MCA9758577.1"/>
    <property type="molecule type" value="Genomic_DNA"/>
</dbReference>
<dbReference type="InterPro" id="IPR013783">
    <property type="entry name" value="Ig-like_fold"/>
</dbReference>
<feature type="chain" id="PRO_5037951828" evidence="1">
    <location>
        <begin position="22"/>
        <end position="1333"/>
    </location>
</feature>
<name>A0A956NGV6_UNCEI</name>
<dbReference type="Pfam" id="PF13229">
    <property type="entry name" value="Beta_helix"/>
    <property type="match status" value="1"/>
</dbReference>
<dbReference type="Gene3D" id="2.60.40.10">
    <property type="entry name" value="Immunoglobulins"/>
    <property type="match status" value="1"/>
</dbReference>
<dbReference type="Gene3D" id="2.160.20.10">
    <property type="entry name" value="Single-stranded right-handed beta-helix, Pectin lyase-like"/>
    <property type="match status" value="1"/>
</dbReference>
<accession>A0A956NGV6</accession>
<keyword evidence="1" id="KW-0732">Signal</keyword>
<evidence type="ECO:0000259" key="2">
    <source>
        <dbReference type="Pfam" id="PF13229"/>
    </source>
</evidence>
<dbReference type="InterPro" id="IPR012334">
    <property type="entry name" value="Pectin_lyas_fold"/>
</dbReference>
<gene>
    <name evidence="3" type="ORF">KDA27_22465</name>
</gene>
<proteinExistence type="predicted"/>
<dbReference type="InterPro" id="IPR011050">
    <property type="entry name" value="Pectin_lyase_fold/virulence"/>
</dbReference>
<evidence type="ECO:0000313" key="3">
    <source>
        <dbReference type="EMBL" id="MCA9758577.1"/>
    </source>
</evidence>
<dbReference type="Gene3D" id="2.60.40.4070">
    <property type="match status" value="1"/>
</dbReference>
<dbReference type="InterPro" id="IPR039448">
    <property type="entry name" value="Beta_helix"/>
</dbReference>
<dbReference type="SUPFAM" id="SSF51126">
    <property type="entry name" value="Pectin lyase-like"/>
    <property type="match status" value="1"/>
</dbReference>
<organism evidence="3 4">
    <name type="scientific">Eiseniibacteriota bacterium</name>
    <dbReference type="NCBI Taxonomy" id="2212470"/>
    <lineage>
        <taxon>Bacteria</taxon>
        <taxon>Candidatus Eiseniibacteriota</taxon>
    </lineage>
</organism>
<dbReference type="SUPFAM" id="SSF49478">
    <property type="entry name" value="Cna protein B-type domain"/>
    <property type="match status" value="1"/>
</dbReference>
<evidence type="ECO:0000313" key="4">
    <source>
        <dbReference type="Proteomes" id="UP000739538"/>
    </source>
</evidence>
<reference evidence="3" key="2">
    <citation type="journal article" date="2021" name="Microbiome">
        <title>Successional dynamics and alternative stable states in a saline activated sludge microbial community over 9 years.</title>
        <authorList>
            <person name="Wang Y."/>
            <person name="Ye J."/>
            <person name="Ju F."/>
            <person name="Liu L."/>
            <person name="Boyd J.A."/>
            <person name="Deng Y."/>
            <person name="Parks D.H."/>
            <person name="Jiang X."/>
            <person name="Yin X."/>
            <person name="Woodcroft B.J."/>
            <person name="Tyson G.W."/>
            <person name="Hugenholtz P."/>
            <person name="Polz M.F."/>
            <person name="Zhang T."/>
        </authorList>
    </citation>
    <scope>NUCLEOTIDE SEQUENCE</scope>
    <source>
        <strain evidence="3">HKST-UBA02</strain>
    </source>
</reference>
<evidence type="ECO:0000256" key="1">
    <source>
        <dbReference type="SAM" id="SignalP"/>
    </source>
</evidence>